<protein>
    <recommendedName>
        <fullName evidence="4">Methyltransferase type 11 domain-containing protein</fullName>
    </recommendedName>
</protein>
<organism evidence="5 6">
    <name type="scientific">Tetranychus urticae</name>
    <name type="common">Two-spotted spider mite</name>
    <dbReference type="NCBI Taxonomy" id="32264"/>
    <lineage>
        <taxon>Eukaryota</taxon>
        <taxon>Metazoa</taxon>
        <taxon>Ecdysozoa</taxon>
        <taxon>Arthropoda</taxon>
        <taxon>Chelicerata</taxon>
        <taxon>Arachnida</taxon>
        <taxon>Acari</taxon>
        <taxon>Acariformes</taxon>
        <taxon>Trombidiformes</taxon>
        <taxon>Prostigmata</taxon>
        <taxon>Eleutherengona</taxon>
        <taxon>Raphignathae</taxon>
        <taxon>Tetranychoidea</taxon>
        <taxon>Tetranychidae</taxon>
        <taxon>Tetranychus</taxon>
    </lineage>
</organism>
<dbReference type="PANTHER" id="PTHR44942">
    <property type="entry name" value="METHYLTRANSF_11 DOMAIN-CONTAINING PROTEIN"/>
    <property type="match status" value="1"/>
</dbReference>
<dbReference type="STRING" id="32264.T1L0D4"/>
<evidence type="ECO:0000313" key="6">
    <source>
        <dbReference type="Proteomes" id="UP000015104"/>
    </source>
</evidence>
<evidence type="ECO:0000313" key="5">
    <source>
        <dbReference type="EnsemblMetazoa" id="tetur30g00240.1"/>
    </source>
</evidence>
<evidence type="ECO:0000259" key="4">
    <source>
        <dbReference type="Pfam" id="PF08241"/>
    </source>
</evidence>
<proteinExistence type="inferred from homology"/>
<dbReference type="HOGENOM" id="CLU_049344_5_1_1"/>
<gene>
    <name evidence="5" type="primary">107369076</name>
</gene>
<sequence length="277" mass="31175">MPIQLFESENHASNYALARPSPPKLLIDSIVKYLQSGLPSNKNGSWTQAVDVGAGSGQTTFLIKDYFDQILGVDISAAQIGEANKRNTYPNISFKVSRAESIPLSDESVSLVTASQCLHWFDLKAFYNEVDRLLVPGGVFAAFGYFVYPIISMDNCSVDNKLAQVIKKAYTDLEEMGYWEQPAMKFLHSNYVDLKLPFDDCVRITGIKCPVTYSGQKCLDYIKSWSAYNSLVKSNPEKAKLFIDEAVGRMKNILNCEDIYSIQINLTFEFFLLMSRK</sequence>
<dbReference type="CDD" id="cd02440">
    <property type="entry name" value="AdoMet_MTases"/>
    <property type="match status" value="1"/>
</dbReference>
<dbReference type="Pfam" id="PF08241">
    <property type="entry name" value="Methyltransf_11"/>
    <property type="match status" value="1"/>
</dbReference>
<dbReference type="Proteomes" id="UP000015104">
    <property type="component" value="Unassembled WGS sequence"/>
</dbReference>
<keyword evidence="2" id="KW-0489">Methyltransferase</keyword>
<evidence type="ECO:0000256" key="3">
    <source>
        <dbReference type="ARBA" id="ARBA00022679"/>
    </source>
</evidence>
<dbReference type="eggNOG" id="KOG3010">
    <property type="taxonomic scope" value="Eukaryota"/>
</dbReference>
<dbReference type="OMA" id="GPYWPAE"/>
<dbReference type="KEGG" id="tut:107369076"/>
<accession>T1L0D4</accession>
<evidence type="ECO:0000256" key="2">
    <source>
        <dbReference type="ARBA" id="ARBA00022603"/>
    </source>
</evidence>
<reference evidence="6" key="1">
    <citation type="submission" date="2011-08" db="EMBL/GenBank/DDBJ databases">
        <authorList>
            <person name="Rombauts S."/>
        </authorList>
    </citation>
    <scope>NUCLEOTIDE SEQUENCE</scope>
    <source>
        <strain evidence="6">London</strain>
    </source>
</reference>
<name>T1L0D4_TETUR</name>
<dbReference type="InterPro" id="IPR013216">
    <property type="entry name" value="Methyltransf_11"/>
</dbReference>
<dbReference type="SUPFAM" id="SSF53335">
    <property type="entry name" value="S-adenosyl-L-methionine-dependent methyltransferases"/>
    <property type="match status" value="1"/>
</dbReference>
<evidence type="ECO:0000256" key="1">
    <source>
        <dbReference type="ARBA" id="ARBA00008361"/>
    </source>
</evidence>
<keyword evidence="3" id="KW-0808">Transferase</keyword>
<dbReference type="AlphaFoldDB" id="T1L0D4"/>
<dbReference type="EMBL" id="CAEY01000863">
    <property type="status" value="NOT_ANNOTATED_CDS"/>
    <property type="molecule type" value="Genomic_DNA"/>
</dbReference>
<dbReference type="GO" id="GO:0008757">
    <property type="term" value="F:S-adenosylmethionine-dependent methyltransferase activity"/>
    <property type="evidence" value="ECO:0007669"/>
    <property type="project" value="InterPro"/>
</dbReference>
<dbReference type="OrthoDB" id="506498at2759"/>
<reference evidence="5" key="2">
    <citation type="submission" date="2015-06" db="UniProtKB">
        <authorList>
            <consortium name="EnsemblMetazoa"/>
        </authorList>
    </citation>
    <scope>IDENTIFICATION</scope>
</reference>
<keyword evidence="6" id="KW-1185">Reference proteome</keyword>
<comment type="similarity">
    <text evidence="1">Belongs to the methyltransferase superfamily.</text>
</comment>
<dbReference type="EnsemblMetazoa" id="tetur30g00240.1">
    <property type="protein sequence ID" value="tetur30g00240.1"/>
    <property type="gene ID" value="tetur30g00240"/>
</dbReference>
<dbReference type="GO" id="GO:0032259">
    <property type="term" value="P:methylation"/>
    <property type="evidence" value="ECO:0007669"/>
    <property type="project" value="UniProtKB-KW"/>
</dbReference>
<feature type="domain" description="Methyltransferase type 11" evidence="4">
    <location>
        <begin position="50"/>
        <end position="141"/>
    </location>
</feature>
<dbReference type="InterPro" id="IPR029063">
    <property type="entry name" value="SAM-dependent_MTases_sf"/>
</dbReference>
<dbReference type="InterPro" id="IPR051052">
    <property type="entry name" value="Diverse_substrate_MTase"/>
</dbReference>
<dbReference type="PANTHER" id="PTHR44942:SF4">
    <property type="entry name" value="METHYLTRANSFERASE TYPE 11 DOMAIN-CONTAINING PROTEIN"/>
    <property type="match status" value="1"/>
</dbReference>
<dbReference type="Gene3D" id="3.40.50.150">
    <property type="entry name" value="Vaccinia Virus protein VP39"/>
    <property type="match status" value="1"/>
</dbReference>